<keyword evidence="4" id="KW-1185">Reference proteome</keyword>
<evidence type="ECO:0000313" key="3">
    <source>
        <dbReference type="EMBL" id="SFP41725.1"/>
    </source>
</evidence>
<keyword evidence="1" id="KW-0378">Hydrolase</keyword>
<dbReference type="PANTHER" id="PTHR43798">
    <property type="entry name" value="MONOACYLGLYCEROL LIPASE"/>
    <property type="match status" value="1"/>
</dbReference>
<evidence type="ECO:0000313" key="4">
    <source>
        <dbReference type="Proteomes" id="UP000183413"/>
    </source>
</evidence>
<evidence type="ECO:0000259" key="2">
    <source>
        <dbReference type="Pfam" id="PF00561"/>
    </source>
</evidence>
<dbReference type="eggNOG" id="COG0596">
    <property type="taxonomic scope" value="Bacteria"/>
</dbReference>
<dbReference type="SUPFAM" id="SSF53474">
    <property type="entry name" value="alpha/beta-Hydrolases"/>
    <property type="match status" value="1"/>
</dbReference>
<dbReference type="Gene3D" id="3.40.50.1820">
    <property type="entry name" value="alpha/beta hydrolase"/>
    <property type="match status" value="1"/>
</dbReference>
<dbReference type="AlphaFoldDB" id="A0A1I5Q652"/>
<dbReference type="EMBL" id="FOVH01000014">
    <property type="protein sequence ID" value="SFP41725.1"/>
    <property type="molecule type" value="Genomic_DNA"/>
</dbReference>
<reference evidence="3 4" key="1">
    <citation type="submission" date="2016-10" db="EMBL/GenBank/DDBJ databases">
        <authorList>
            <person name="de Groot N.N."/>
        </authorList>
    </citation>
    <scope>NUCLEOTIDE SEQUENCE [LARGE SCALE GENOMIC DNA]</scope>
    <source>
        <strain evidence="3 4">DSM 43067</strain>
    </source>
</reference>
<feature type="domain" description="AB hydrolase-1" evidence="2">
    <location>
        <begin position="35"/>
        <end position="258"/>
    </location>
</feature>
<dbReference type="GO" id="GO:0016787">
    <property type="term" value="F:hydrolase activity"/>
    <property type="evidence" value="ECO:0007669"/>
    <property type="project" value="UniProtKB-KW"/>
</dbReference>
<dbReference type="InterPro" id="IPR000073">
    <property type="entry name" value="AB_hydrolase_1"/>
</dbReference>
<gene>
    <name evidence="3" type="ORF">SAMN04489713_11411</name>
</gene>
<dbReference type="PANTHER" id="PTHR43798:SF31">
    <property type="entry name" value="AB HYDROLASE SUPERFAMILY PROTEIN YCLE"/>
    <property type="match status" value="1"/>
</dbReference>
<proteinExistence type="predicted"/>
<dbReference type="STRING" id="1993.SAMN04489713_11411"/>
<dbReference type="Pfam" id="PF00561">
    <property type="entry name" value="Abhydrolase_1"/>
    <property type="match status" value="1"/>
</dbReference>
<dbReference type="GO" id="GO:0016020">
    <property type="term" value="C:membrane"/>
    <property type="evidence" value="ECO:0007669"/>
    <property type="project" value="TreeGrafter"/>
</dbReference>
<dbReference type="InterPro" id="IPR029058">
    <property type="entry name" value="AB_hydrolase_fold"/>
</dbReference>
<protein>
    <submittedName>
        <fullName evidence="3">Pimeloyl-ACP methyl ester carboxylesterase</fullName>
    </submittedName>
</protein>
<name>A0A1I5Q652_9ACTN</name>
<evidence type="ECO:0000256" key="1">
    <source>
        <dbReference type="ARBA" id="ARBA00022801"/>
    </source>
</evidence>
<organism evidence="3 4">
    <name type="scientific">Actinomadura madurae</name>
    <dbReference type="NCBI Taxonomy" id="1993"/>
    <lineage>
        <taxon>Bacteria</taxon>
        <taxon>Bacillati</taxon>
        <taxon>Actinomycetota</taxon>
        <taxon>Actinomycetes</taxon>
        <taxon>Streptosporangiales</taxon>
        <taxon>Thermomonosporaceae</taxon>
        <taxon>Actinomadura</taxon>
    </lineage>
</organism>
<dbReference type="PRINTS" id="PR00111">
    <property type="entry name" value="ABHYDROLASE"/>
</dbReference>
<sequence length="283" mass="30431">MRPIAATPVPPDAIAGDDCPMTVQLYARDVGRGTPLILLHAFPLSSAMWLAQREGLANRFRIITPDLRGFGGSVLGDDEPSIDTMADDVARMFRRLGVRRAVVGGLSMGGYVAMALCRRHPDLILGLVLAATRASADPAPVRENRLRQAERLDRDRSTRVLVDEVLPDLVGPTTYRQRALIYGRVRGLVQATPPHAAAWAQRAMAGRADSFGALGDLRVPALVMVGDEDVLATEDEARAMAGALPNAELLVMPRAGHLCAVEQPDLFNQAVAEFAAALARTSR</sequence>
<dbReference type="InParanoid" id="A0A1I5Q652"/>
<accession>A0A1I5Q652</accession>
<dbReference type="InterPro" id="IPR050266">
    <property type="entry name" value="AB_hydrolase_sf"/>
</dbReference>
<dbReference type="Proteomes" id="UP000183413">
    <property type="component" value="Unassembled WGS sequence"/>
</dbReference>